<reference evidence="3" key="1">
    <citation type="submission" date="2019-08" db="EMBL/GenBank/DDBJ databases">
        <title>Limnoglobus roseus gen. nov., sp. nov., a novel freshwater planctomycete with a giant genome from the family Gemmataceae.</title>
        <authorList>
            <person name="Kulichevskaya I.S."/>
            <person name="Naumoff D.G."/>
            <person name="Miroshnikov K."/>
            <person name="Ivanova A."/>
            <person name="Philippov D.A."/>
            <person name="Hakobyan A."/>
            <person name="Rijpstra I.C."/>
            <person name="Sinninghe Damste J.S."/>
            <person name="Liesack W."/>
            <person name="Dedysh S.N."/>
        </authorList>
    </citation>
    <scope>NUCLEOTIDE SEQUENCE [LARGE SCALE GENOMIC DNA]</scope>
    <source>
        <strain evidence="3">PX52</strain>
    </source>
</reference>
<dbReference type="NCBIfam" id="TIGR03440">
    <property type="entry name" value="egtB_TIGR03440"/>
    <property type="match status" value="1"/>
</dbReference>
<dbReference type="Pfam" id="PF03781">
    <property type="entry name" value="FGE-sulfatase"/>
    <property type="match status" value="1"/>
</dbReference>
<dbReference type="InterPro" id="IPR051043">
    <property type="entry name" value="Sulfatase_Mod_Factor_Kinase"/>
</dbReference>
<dbReference type="InterPro" id="IPR042095">
    <property type="entry name" value="SUMF_sf"/>
</dbReference>
<dbReference type="Proteomes" id="UP000324974">
    <property type="component" value="Chromosome"/>
</dbReference>
<feature type="domain" description="Sulfatase-modifying factor enzyme-like" evidence="1">
    <location>
        <begin position="93"/>
        <end position="212"/>
    </location>
</feature>
<protein>
    <submittedName>
        <fullName evidence="2">Ergothioneine biosynthesis protein EgtB</fullName>
    </submittedName>
</protein>
<dbReference type="PANTHER" id="PTHR23150">
    <property type="entry name" value="SULFATASE MODIFYING FACTOR 1, 2"/>
    <property type="match status" value="1"/>
</dbReference>
<organism evidence="2 3">
    <name type="scientific">Limnoglobus roseus</name>
    <dbReference type="NCBI Taxonomy" id="2598579"/>
    <lineage>
        <taxon>Bacteria</taxon>
        <taxon>Pseudomonadati</taxon>
        <taxon>Planctomycetota</taxon>
        <taxon>Planctomycetia</taxon>
        <taxon>Gemmatales</taxon>
        <taxon>Gemmataceae</taxon>
        <taxon>Limnoglobus</taxon>
    </lineage>
</organism>
<dbReference type="InterPro" id="IPR005532">
    <property type="entry name" value="SUMF_dom"/>
</dbReference>
<dbReference type="GO" id="GO:0052699">
    <property type="term" value="P:ergothioneine biosynthetic process"/>
    <property type="evidence" value="ECO:0007669"/>
    <property type="project" value="InterPro"/>
</dbReference>
<dbReference type="InterPro" id="IPR016187">
    <property type="entry name" value="CTDL_fold"/>
</dbReference>
<sequence length="373" mass="41970">MFGYRAYVDKHMDRLLRASDSRTLDRAEPAVVLGIHHEQQHQELILTNLKHAWAANPLHPVYREAVSEAAVPPRRAWLTFPPRLASIGHDGSGFAFDNELPRHQTWLHGFQLASRLATNAEYQGFVADGGYDRPEFWLSDGWAARQVQGWEAPLYWTEENGEWSMTTLAGPRLLCPSEPVCHVSYYEADAFARWAGARLPTEAEWEIASSDVPLGGHFLEAGRFHPAATTAADDPGPIYQLYGDVWQWTASPYAGYPGYAPLTGALGEYNGKFMCNQFVLRGASCVTPRGHTRLTYRNFFPPGRPLAVQRHPPCQGSRMIDAVRQRSTPPPSRRRWANSSRTCSAAWERRGRNCLASTSTTRTGRRCSMKSRR</sequence>
<dbReference type="EMBL" id="CP042425">
    <property type="protein sequence ID" value="QEL16351.1"/>
    <property type="molecule type" value="Genomic_DNA"/>
</dbReference>
<dbReference type="InterPro" id="IPR017806">
    <property type="entry name" value="EgtB"/>
</dbReference>
<dbReference type="KEGG" id="lrs:PX52LOC_03297"/>
<dbReference type="AlphaFoldDB" id="A0A5C1AAV3"/>
<keyword evidence="3" id="KW-1185">Reference proteome</keyword>
<evidence type="ECO:0000259" key="1">
    <source>
        <dbReference type="Pfam" id="PF03781"/>
    </source>
</evidence>
<dbReference type="PANTHER" id="PTHR23150:SF36">
    <property type="entry name" value="HERCYNINE OXYGENASE"/>
    <property type="match status" value="1"/>
</dbReference>
<name>A0A5C1AAV3_9BACT</name>
<evidence type="ECO:0000313" key="2">
    <source>
        <dbReference type="EMBL" id="QEL16351.1"/>
    </source>
</evidence>
<dbReference type="Gene3D" id="3.90.1580.10">
    <property type="entry name" value="paralog of FGE (formylglycine-generating enzyme)"/>
    <property type="match status" value="1"/>
</dbReference>
<gene>
    <name evidence="2" type="ORF">PX52LOC_03297</name>
</gene>
<evidence type="ECO:0000313" key="3">
    <source>
        <dbReference type="Proteomes" id="UP000324974"/>
    </source>
</evidence>
<dbReference type="SUPFAM" id="SSF56436">
    <property type="entry name" value="C-type lectin-like"/>
    <property type="match status" value="1"/>
</dbReference>
<accession>A0A5C1AAV3</accession>
<proteinExistence type="predicted"/>